<dbReference type="GO" id="GO:0005856">
    <property type="term" value="C:cytoskeleton"/>
    <property type="evidence" value="ECO:0007669"/>
    <property type="project" value="UniProtKB-SubCell"/>
</dbReference>
<dbReference type="Pfam" id="PF13516">
    <property type="entry name" value="LRR_6"/>
    <property type="match status" value="1"/>
</dbReference>
<keyword evidence="2" id="KW-0963">Cytoplasm</keyword>
<dbReference type="InterPro" id="IPR032675">
    <property type="entry name" value="LRR_dom_sf"/>
</dbReference>
<dbReference type="Gene3D" id="3.80.10.10">
    <property type="entry name" value="Ribonuclease Inhibitor"/>
    <property type="match status" value="2"/>
</dbReference>
<organism evidence="4 5">
    <name type="scientific">Pseudo-nitzschia multistriata</name>
    <dbReference type="NCBI Taxonomy" id="183589"/>
    <lineage>
        <taxon>Eukaryota</taxon>
        <taxon>Sar</taxon>
        <taxon>Stramenopiles</taxon>
        <taxon>Ochrophyta</taxon>
        <taxon>Bacillariophyta</taxon>
        <taxon>Bacillariophyceae</taxon>
        <taxon>Bacillariophycidae</taxon>
        <taxon>Bacillariales</taxon>
        <taxon>Bacillariaceae</taxon>
        <taxon>Pseudo-nitzschia</taxon>
    </lineage>
</organism>
<evidence type="ECO:0000256" key="3">
    <source>
        <dbReference type="ARBA" id="ARBA00023212"/>
    </source>
</evidence>
<dbReference type="SMART" id="SM00368">
    <property type="entry name" value="LRR_RI"/>
    <property type="match status" value="2"/>
</dbReference>
<dbReference type="PANTHER" id="PTHR24107:SF2">
    <property type="entry name" value="NLR FAMILY CARD DOMAIN CONTAINING 3"/>
    <property type="match status" value="1"/>
</dbReference>
<keyword evidence="3" id="KW-0206">Cytoskeleton</keyword>
<evidence type="ECO:0000313" key="5">
    <source>
        <dbReference type="Proteomes" id="UP000291116"/>
    </source>
</evidence>
<reference evidence="4 5" key="1">
    <citation type="submission" date="2019-01" db="EMBL/GenBank/DDBJ databases">
        <authorList>
            <person name="Ferrante I. M."/>
        </authorList>
    </citation>
    <scope>NUCLEOTIDE SEQUENCE [LARGE SCALE GENOMIC DNA]</scope>
    <source>
        <strain evidence="4 5">B856</strain>
    </source>
</reference>
<dbReference type="PANTHER" id="PTHR24107">
    <property type="entry name" value="YNEIN REGULATORY COMPLEX SUBUNIT 5"/>
    <property type="match status" value="1"/>
</dbReference>
<dbReference type="OrthoDB" id="6500038at2759"/>
<gene>
    <name evidence="4" type="ORF">PSNMU_V1.4_AUG-EV-PASAV3_0079480</name>
</gene>
<evidence type="ECO:0000256" key="1">
    <source>
        <dbReference type="ARBA" id="ARBA00004245"/>
    </source>
</evidence>
<dbReference type="InterPro" id="IPR001611">
    <property type="entry name" value="Leu-rich_rpt"/>
</dbReference>
<evidence type="ECO:0000256" key="2">
    <source>
        <dbReference type="ARBA" id="ARBA00022490"/>
    </source>
</evidence>
<dbReference type="Proteomes" id="UP000291116">
    <property type="component" value="Unassembled WGS sequence"/>
</dbReference>
<dbReference type="InterPro" id="IPR052410">
    <property type="entry name" value="DRC5"/>
</dbReference>
<protein>
    <submittedName>
        <fullName evidence="4">Uncharacterized protein</fullName>
    </submittedName>
</protein>
<comment type="subcellular location">
    <subcellularLocation>
        <location evidence="1">Cytoplasm</location>
        <location evidence="1">Cytoskeleton</location>
    </subcellularLocation>
</comment>
<accession>A0A448ZG78</accession>
<sequence length="370" mass="40925">MYLSDVQDEHVWTRYMAVDKMRHYKQVLYSTHDLKRFSINGETFSRQAVEDENIFDIVDALVLYQGGKDSTIQELVLESFVLSPVGWKSLSGALRKLFRLKKLFLREILVVPPSGFDDSRDHDDGIRLVEGLSGLVEACPNLEELHLVECNLHPRACGFLSGDLFEGPSPRRPPSLRVLSLEGNPIGNEGVCLLAEAIRDNGSLVALDLDRVGCSGSGMAALADALGDNDCLESLSLVGNEIGGERGPLRDEDERDICPGEGRDAGDGADADKAGCPFCDLLARNTRLKRVRLFQTEASQISPPPPPVRESFAHVDFLLRLNRRGRRYLGDADVIPKVFPLMLESASDDADVIYSFLKSQSGFTKYRSLQ</sequence>
<dbReference type="AlphaFoldDB" id="A0A448ZG78"/>
<evidence type="ECO:0000313" key="4">
    <source>
        <dbReference type="EMBL" id="VEU41045.1"/>
    </source>
</evidence>
<proteinExistence type="predicted"/>
<dbReference type="EMBL" id="CAACVS010000326">
    <property type="protein sequence ID" value="VEU41045.1"/>
    <property type="molecule type" value="Genomic_DNA"/>
</dbReference>
<dbReference type="SUPFAM" id="SSF52047">
    <property type="entry name" value="RNI-like"/>
    <property type="match status" value="1"/>
</dbReference>
<keyword evidence="5" id="KW-1185">Reference proteome</keyword>
<name>A0A448ZG78_9STRA</name>